<comment type="similarity">
    <text evidence="2 12">Belongs to the DcuA/DcuB transporter (TC 2.A.13.1) family.</text>
</comment>
<dbReference type="EMBL" id="PQLX01000011">
    <property type="protein sequence ID" value="POU62309.1"/>
    <property type="molecule type" value="Genomic_DNA"/>
</dbReference>
<comment type="catalytic activity">
    <reaction evidence="9">
        <text>L-aspartate(in) + succinate(out) = L-aspartate(out) + succinate(in)</text>
        <dbReference type="Rhea" id="RHEA:29343"/>
        <dbReference type="ChEBI" id="CHEBI:29991"/>
        <dbReference type="ChEBI" id="CHEBI:30031"/>
    </reaction>
    <physiologicalReaction direction="right-to-left" evidence="9">
        <dbReference type="Rhea" id="RHEA:29345"/>
    </physiologicalReaction>
</comment>
<dbReference type="GO" id="GO:0015556">
    <property type="term" value="F:C4-dicarboxylate transmembrane transporter activity"/>
    <property type="evidence" value="ECO:0007669"/>
    <property type="project" value="InterPro"/>
</dbReference>
<comment type="subcellular location">
    <subcellularLocation>
        <location evidence="1 12">Cell inner membrane</location>
        <topology evidence="1 12">Multi-pass membrane protein</topology>
    </subcellularLocation>
</comment>
<dbReference type="NCBIfam" id="TIGR00770">
    <property type="entry name" value="Dcu"/>
    <property type="match status" value="1"/>
</dbReference>
<name>A0A2S4RS15_CITAM</name>
<keyword evidence="5 12" id="KW-0997">Cell inner membrane</keyword>
<comment type="caution">
    <text evidence="14">The sequence shown here is derived from an EMBL/GenBank/DDBJ whole genome shotgun (WGS) entry which is preliminary data.</text>
</comment>
<dbReference type="OrthoDB" id="9770910at2"/>
<feature type="transmembrane region" description="Helical" evidence="13">
    <location>
        <begin position="94"/>
        <end position="120"/>
    </location>
</feature>
<evidence type="ECO:0000256" key="4">
    <source>
        <dbReference type="ARBA" id="ARBA00022475"/>
    </source>
</evidence>
<dbReference type="GO" id="GO:0005886">
    <property type="term" value="C:plasma membrane"/>
    <property type="evidence" value="ECO:0007669"/>
    <property type="project" value="UniProtKB-SubCell"/>
</dbReference>
<keyword evidence="7 13" id="KW-1133">Transmembrane helix</keyword>
<feature type="transmembrane region" description="Helical" evidence="13">
    <location>
        <begin position="295"/>
        <end position="313"/>
    </location>
</feature>
<keyword evidence="8 12" id="KW-0472">Membrane</keyword>
<evidence type="ECO:0000256" key="11">
    <source>
        <dbReference type="ARBA" id="ARBA00034287"/>
    </source>
</evidence>
<keyword evidence="4 12" id="KW-1003">Cell membrane</keyword>
<evidence type="ECO:0000256" key="1">
    <source>
        <dbReference type="ARBA" id="ARBA00004429"/>
    </source>
</evidence>
<dbReference type="PANTHER" id="PTHR36106">
    <property type="entry name" value="ANAEROBIC C4-DICARBOXYLATE TRANSPORTER DCUB"/>
    <property type="match status" value="1"/>
</dbReference>
<evidence type="ECO:0000256" key="8">
    <source>
        <dbReference type="ARBA" id="ARBA00023136"/>
    </source>
</evidence>
<dbReference type="RefSeq" id="WP_103778871.1">
    <property type="nucleotide sequence ID" value="NZ_PQLX01000011.1"/>
</dbReference>
<proteinExistence type="inferred from homology"/>
<evidence type="ECO:0000256" key="6">
    <source>
        <dbReference type="ARBA" id="ARBA00022692"/>
    </source>
</evidence>
<dbReference type="Pfam" id="PF03605">
    <property type="entry name" value="DcuA_DcuB"/>
    <property type="match status" value="1"/>
</dbReference>
<gene>
    <name evidence="14" type="ORF">C3430_23370</name>
</gene>
<evidence type="ECO:0000256" key="9">
    <source>
        <dbReference type="ARBA" id="ARBA00034237"/>
    </source>
</evidence>
<evidence type="ECO:0000256" key="12">
    <source>
        <dbReference type="PIRNR" id="PIRNR004539"/>
    </source>
</evidence>
<evidence type="ECO:0000313" key="15">
    <source>
        <dbReference type="Proteomes" id="UP000237003"/>
    </source>
</evidence>
<sequence>MFFVELLVVLLALCLGARLGGIFIGMAAGLGLGILIFIFGLPPSSPPVDVMLIIMAVVLAASTLQASGGMDYLVKIAEKILRKNPNRISFVAPMVAYAFTFLSGTGNVAFSILPVIAEVARESGVRPERPMSISVIASQQAITASPISAAMAALIALLAPFGVSMGSIMIICIPATLIGIIAGSFYACRVGKELADDPEYMRRLQQGLIKPTKPLDATQPEPSGKAKLSVALFILGAVIIVLMGTIPALRPDFIVDGATIKLSMTHTIEIIMFIVSAVMVLLCKPDLDKIVSGSVFKAGTMGVICIFGLAWMGDTLVTNNMPFIKTNVQDIVTAHPWMFALGLFFVSALTLSQAATTRLLIPLGIGLGLPPYAMVASWPAVNGYFFIPSYATLIAGVSFDTTGTTKIGKYVFNHSYMIPGLITTFVGVCVGFIIATFVF</sequence>
<dbReference type="PIRSF" id="PIRSF004539">
    <property type="entry name" value="C4-dicrbxl_trns"/>
    <property type="match status" value="1"/>
</dbReference>
<dbReference type="Proteomes" id="UP000237003">
    <property type="component" value="Unassembled WGS sequence"/>
</dbReference>
<comment type="catalytic activity">
    <reaction evidence="10">
        <text>(S)-malate(in) + succinate(out) = (S)-malate(out) + succinate(in)</text>
        <dbReference type="Rhea" id="RHEA:29327"/>
        <dbReference type="ChEBI" id="CHEBI:15589"/>
        <dbReference type="ChEBI" id="CHEBI:30031"/>
    </reaction>
    <physiologicalReaction direction="right-to-left" evidence="10">
        <dbReference type="Rhea" id="RHEA:29329"/>
    </physiologicalReaction>
</comment>
<accession>A0A2S4RS15</accession>
<evidence type="ECO:0000313" key="14">
    <source>
        <dbReference type="EMBL" id="POU62309.1"/>
    </source>
</evidence>
<feature type="transmembrane region" description="Helical" evidence="13">
    <location>
        <begin position="6"/>
        <end position="39"/>
    </location>
</feature>
<evidence type="ECO:0000256" key="3">
    <source>
        <dbReference type="ARBA" id="ARBA00022448"/>
    </source>
</evidence>
<dbReference type="PANTHER" id="PTHR36106:SF1">
    <property type="entry name" value="ANAEROBIC C4-DICARBOXYLATE TRANSPORTER DCUB"/>
    <property type="match status" value="1"/>
</dbReference>
<feature type="transmembrane region" description="Helical" evidence="13">
    <location>
        <begin position="333"/>
        <end position="352"/>
    </location>
</feature>
<dbReference type="AlphaFoldDB" id="A0A2S4RS15"/>
<dbReference type="NCBIfam" id="NF009136">
    <property type="entry name" value="PRK12489.1"/>
    <property type="match status" value="1"/>
</dbReference>
<keyword evidence="3 12" id="KW-0813">Transport</keyword>
<feature type="transmembrane region" description="Helical" evidence="13">
    <location>
        <begin position="168"/>
        <end position="188"/>
    </location>
</feature>
<feature type="transmembrane region" description="Helical" evidence="13">
    <location>
        <begin position="416"/>
        <end position="438"/>
    </location>
</feature>
<dbReference type="NCBIfam" id="NF006927">
    <property type="entry name" value="PRK09412.1"/>
    <property type="match status" value="1"/>
</dbReference>
<feature type="transmembrane region" description="Helical" evidence="13">
    <location>
        <begin position="262"/>
        <end position="283"/>
    </location>
</feature>
<evidence type="ECO:0000256" key="7">
    <source>
        <dbReference type="ARBA" id="ARBA00022989"/>
    </source>
</evidence>
<feature type="transmembrane region" description="Helical" evidence="13">
    <location>
        <begin position="230"/>
        <end position="250"/>
    </location>
</feature>
<evidence type="ECO:0000256" key="13">
    <source>
        <dbReference type="SAM" id="Phobius"/>
    </source>
</evidence>
<evidence type="ECO:0000256" key="2">
    <source>
        <dbReference type="ARBA" id="ARBA00006413"/>
    </source>
</evidence>
<comment type="catalytic activity">
    <reaction evidence="11">
        <text>fumarate(in) + succinate(out) = fumarate(out) + succinate(in)</text>
        <dbReference type="Rhea" id="RHEA:29323"/>
        <dbReference type="ChEBI" id="CHEBI:29806"/>
        <dbReference type="ChEBI" id="CHEBI:30031"/>
    </reaction>
    <physiologicalReaction direction="right-to-left" evidence="11">
        <dbReference type="Rhea" id="RHEA:29325"/>
    </physiologicalReaction>
</comment>
<comment type="function">
    <text evidence="12">Responsible for the transport of C4-dicarboxylates.</text>
</comment>
<protein>
    <recommendedName>
        <fullName evidence="12">C4-dicarboxylate transporter</fullName>
    </recommendedName>
</protein>
<organism evidence="14 15">
    <name type="scientific">Citrobacter amalonaticus</name>
    <dbReference type="NCBI Taxonomy" id="35703"/>
    <lineage>
        <taxon>Bacteria</taxon>
        <taxon>Pseudomonadati</taxon>
        <taxon>Pseudomonadota</taxon>
        <taxon>Gammaproteobacteria</taxon>
        <taxon>Enterobacterales</taxon>
        <taxon>Enterobacteriaceae</taxon>
        <taxon>Citrobacter</taxon>
    </lineage>
</organism>
<feature type="transmembrane region" description="Helical" evidence="13">
    <location>
        <begin position="51"/>
        <end position="74"/>
    </location>
</feature>
<evidence type="ECO:0000256" key="5">
    <source>
        <dbReference type="ARBA" id="ARBA00022519"/>
    </source>
</evidence>
<dbReference type="InterPro" id="IPR004668">
    <property type="entry name" value="Anaer_Dcu_memb_transpt"/>
</dbReference>
<keyword evidence="6 13" id="KW-0812">Transmembrane</keyword>
<reference evidence="14 15" key="1">
    <citation type="submission" date="2018-01" db="EMBL/GenBank/DDBJ databases">
        <title>Complete genome sequences of 14 Citrobacter spp. isolated from plant in Canada.</title>
        <authorList>
            <person name="Bhandare S.G."/>
            <person name="Colavecchio A."/>
            <person name="Jeukens J."/>
            <person name="Emond-Rheault J.-G."/>
            <person name="Freschi L."/>
            <person name="Hamel J."/>
            <person name="Kukavica-Ibrulj I."/>
            <person name="Levesque R."/>
            <person name="Goodridge L."/>
        </authorList>
    </citation>
    <scope>NUCLEOTIDE SEQUENCE [LARGE SCALE GENOMIC DNA]</scope>
    <source>
        <strain evidence="14 15">S1285</strain>
    </source>
</reference>
<feature type="transmembrane region" description="Helical" evidence="13">
    <location>
        <begin position="359"/>
        <end position="378"/>
    </location>
</feature>
<evidence type="ECO:0000256" key="10">
    <source>
        <dbReference type="ARBA" id="ARBA00034284"/>
    </source>
</evidence>